<dbReference type="RefSeq" id="XP_007377216.1">
    <property type="nucleotide sequence ID" value="XM_007377154.1"/>
</dbReference>
<feature type="compositionally biased region" description="Basic and acidic residues" evidence="1">
    <location>
        <begin position="1"/>
        <end position="13"/>
    </location>
</feature>
<dbReference type="EMBL" id="GL996502">
    <property type="protein sequence ID" value="EGW32684.1"/>
    <property type="molecule type" value="Genomic_DNA"/>
</dbReference>
<dbReference type="RefSeq" id="XP_007375960.1">
    <property type="nucleotide sequence ID" value="XM_007375898.1"/>
</dbReference>
<evidence type="ECO:0000313" key="2">
    <source>
        <dbReference type="EMBL" id="EGW30245.1"/>
    </source>
</evidence>
<dbReference type="GeneID" id="18870221"/>
<organism evidence="6">
    <name type="scientific">Spathaspora passalidarum (strain NRRL Y-27907 / 11-Y1)</name>
    <dbReference type="NCBI Taxonomy" id="619300"/>
    <lineage>
        <taxon>Eukaryota</taxon>
        <taxon>Fungi</taxon>
        <taxon>Dikarya</taxon>
        <taxon>Ascomycota</taxon>
        <taxon>Saccharomycotina</taxon>
        <taxon>Pichiomycetes</taxon>
        <taxon>Debaryomycetaceae</taxon>
        <taxon>Spathaspora</taxon>
    </lineage>
</organism>
<feature type="region of interest" description="Disordered" evidence="1">
    <location>
        <begin position="1"/>
        <end position="28"/>
    </location>
</feature>
<dbReference type="GeneID" id="18870578"/>
<evidence type="ECO:0000313" key="5">
    <source>
        <dbReference type="EMBL" id="EGW32684.1"/>
    </source>
</evidence>
<protein>
    <submittedName>
        <fullName evidence="3">Uncharacterized protein</fullName>
    </submittedName>
</protein>
<dbReference type="EMBL" id="GL996502">
    <property type="protein sequence ID" value="EGW31892.1"/>
    <property type="molecule type" value="Genomic_DNA"/>
</dbReference>
<dbReference type="EMBL" id="GL996504">
    <property type="protein sequence ID" value="EGW31182.1"/>
    <property type="molecule type" value="Genomic_DNA"/>
</dbReference>
<dbReference type="GeneID" id="18870217"/>
<evidence type="ECO:0000313" key="6">
    <source>
        <dbReference type="Proteomes" id="UP000000709"/>
    </source>
</evidence>
<dbReference type="RefSeq" id="XP_007375168.1">
    <property type="nucleotide sequence ID" value="XM_007375106.1"/>
</dbReference>
<accession>G3AT22</accession>
<dbReference type="RefSeq" id="XP_007377215.1">
    <property type="nucleotide sequence ID" value="XM_007377153.1"/>
</dbReference>
<proteinExistence type="predicted"/>
<dbReference type="GeneID" id="18870483"/>
<reference evidence="3 6" key="1">
    <citation type="journal article" date="2011" name="Proc. Natl. Acad. Sci. U.S.A.">
        <title>Comparative genomics of xylose-fermenting fungi for enhanced biofuel production.</title>
        <authorList>
            <person name="Wohlbach D.J."/>
            <person name="Kuo A."/>
            <person name="Sato T.K."/>
            <person name="Potts K.M."/>
            <person name="Salamov A.A."/>
            <person name="LaButti K.M."/>
            <person name="Sun H."/>
            <person name="Clum A."/>
            <person name="Pangilinan J.L."/>
            <person name="Lindquist E.A."/>
            <person name="Lucas S."/>
            <person name="Lapidus A."/>
            <person name="Jin M."/>
            <person name="Gunawan C."/>
            <person name="Balan V."/>
            <person name="Dale B.E."/>
            <person name="Jeffries T.W."/>
            <person name="Zinkel R."/>
            <person name="Barry K.W."/>
            <person name="Grigoriev I.V."/>
            <person name="Gasch A.P."/>
        </authorList>
    </citation>
    <scope>NUCLEOTIDE SEQUENCE [LARGE SCALE GENOMIC DNA]</scope>
    <source>
        <strain evidence="3">NRRL Y-27907</strain>
        <strain evidence="6">NRRL Y-27907 / 11-Y1</strain>
    </source>
</reference>
<dbReference type="KEGG" id="spaa:SPAPADRAFT_143869"/>
<evidence type="ECO:0000256" key="1">
    <source>
        <dbReference type="SAM" id="MobiDB-lite"/>
    </source>
</evidence>
<dbReference type="AlphaFoldDB" id="G3AT22"/>
<dbReference type="KEGG" id="spaa:SPAPADRAFT_139563"/>
<keyword evidence="6" id="KW-1185">Reference proteome</keyword>
<name>G3AT22_SPAPN</name>
<dbReference type="KEGG" id="spaa:SPAPADRAFT_142768"/>
<sequence>TPEHPTRNIREYPRTSYPQHKRVPSYGGVPTSCMGVSTDVSYASSSRLQYRIADASRSRL</sequence>
<dbReference type="Proteomes" id="UP000000709">
    <property type="component" value="Unassembled WGS sequence"/>
</dbReference>
<dbReference type="HOGENOM" id="CLU_2948363_0_0_1"/>
<feature type="non-terminal residue" evidence="3">
    <location>
        <position position="1"/>
    </location>
</feature>
<dbReference type="KEGG" id="spaa:SPAPADRAFT_139626"/>
<evidence type="ECO:0000313" key="3">
    <source>
        <dbReference type="EMBL" id="EGW31182.1"/>
    </source>
</evidence>
<gene>
    <name evidence="4" type="ORF">SPAPADRAFT_139563</name>
    <name evidence="5" type="ORF">SPAPADRAFT_139626</name>
    <name evidence="3" type="ORF">SPAPADRAFT_142768</name>
    <name evidence="2" type="ORF">SPAPADRAFT_143869</name>
</gene>
<dbReference type="EMBL" id="GL996505">
    <property type="protein sequence ID" value="EGW30245.1"/>
    <property type="molecule type" value="Genomic_DNA"/>
</dbReference>
<evidence type="ECO:0000313" key="4">
    <source>
        <dbReference type="EMBL" id="EGW31892.1"/>
    </source>
</evidence>